<dbReference type="EMBL" id="AACSIE010000001">
    <property type="protein sequence ID" value="EAL9203572.1"/>
    <property type="molecule type" value="Genomic_DNA"/>
</dbReference>
<dbReference type="NCBIfam" id="NF038205">
    <property type="entry name" value="Campy_LoFi_RPT"/>
    <property type="match status" value="1"/>
</dbReference>
<dbReference type="Proteomes" id="UP000365807">
    <property type="component" value="Unassembled WGS sequence"/>
</dbReference>
<dbReference type="Proteomes" id="UP000411403">
    <property type="component" value="Unassembled WGS sequence"/>
</dbReference>
<dbReference type="EMBL" id="AACGFG010000008">
    <property type="protein sequence ID" value="EAK4358521.1"/>
    <property type="molecule type" value="Genomic_DNA"/>
</dbReference>
<proteinExistence type="predicted"/>
<reference evidence="3 6" key="1">
    <citation type="submission" date="2018-08" db="EMBL/GenBank/DDBJ databases">
        <authorList>
            <consortium name="NARMS: The National Antimicrobial Resistance Monitoring System"/>
        </authorList>
    </citation>
    <scope>NUCLEOTIDE SEQUENCE [LARGE SCALE GENOMIC DNA]</scope>
    <source>
        <strain evidence="3 6">CVM N17C171</strain>
        <strain evidence="1 4">FSIS11807978</strain>
        <strain evidence="2 5">FSIS1711007</strain>
    </source>
</reference>
<evidence type="ECO:0008006" key="7">
    <source>
        <dbReference type="Google" id="ProtNLM"/>
    </source>
</evidence>
<dbReference type="RefSeq" id="WP_002777433.1">
    <property type="nucleotide sequence ID" value="NZ_BDRY01000007.1"/>
</dbReference>
<evidence type="ECO:0000313" key="2">
    <source>
        <dbReference type="EMBL" id="EAK5103487.1"/>
    </source>
</evidence>
<evidence type="ECO:0000313" key="4">
    <source>
        <dbReference type="Proteomes" id="UP000365807"/>
    </source>
</evidence>
<dbReference type="Proteomes" id="UP000409545">
    <property type="component" value="Unassembled WGS sequence"/>
</dbReference>
<evidence type="ECO:0000313" key="6">
    <source>
        <dbReference type="Proteomes" id="UP000411403"/>
    </source>
</evidence>
<dbReference type="AlphaFoldDB" id="A0A5T1KFQ5"/>
<dbReference type="EMBL" id="AACGUZ010000006">
    <property type="protein sequence ID" value="EAK5103487.1"/>
    <property type="molecule type" value="Genomic_DNA"/>
</dbReference>
<evidence type="ECO:0000313" key="5">
    <source>
        <dbReference type="Proteomes" id="UP000409545"/>
    </source>
</evidence>
<name>A0A5T1KFQ5_CAMCO</name>
<sequence length="299" mass="33168">MKVQGIYDFFSGYTLDGEANFNTLDIELKSPLQVSNSYLRHSGFGFYGAFASKDASNNTIKIRNNLTVINGTQNPSDRINIITGRTLAGEANFNVIDFKDSQASLPLFIYATTQENFEGSIHYPEYAKHNKISLNNVFGRKDIRSGVEAMNVENNQVFYHNVEAQASGEGVNRESSVYIRAANLAKNNLFKASNYWATSMLNIYGIREVEESKNNQVIFNNVGFNTDRISEGSELILIGGVGKRVHHNLLSIQDLEIGAYDKEKDFIYIAASAIPDANSNLALSYGNTLYIGGDVSIHE</sequence>
<evidence type="ECO:0000313" key="1">
    <source>
        <dbReference type="EMBL" id="EAK4358521.1"/>
    </source>
</evidence>
<organism evidence="3 6">
    <name type="scientific">Campylobacter coli</name>
    <dbReference type="NCBI Taxonomy" id="195"/>
    <lineage>
        <taxon>Bacteria</taxon>
        <taxon>Pseudomonadati</taxon>
        <taxon>Campylobacterota</taxon>
        <taxon>Epsilonproteobacteria</taxon>
        <taxon>Campylobacterales</taxon>
        <taxon>Campylobacteraceae</taxon>
        <taxon>Campylobacter</taxon>
    </lineage>
</organism>
<accession>A0A5T1KFQ5</accession>
<comment type="caution">
    <text evidence="3">The sequence shown here is derived from an EMBL/GenBank/DDBJ whole genome shotgun (WGS) entry which is preliminary data.</text>
</comment>
<gene>
    <name evidence="2" type="ORF">B9Q54_04310</name>
    <name evidence="1" type="ORF">C6T04_06315</name>
    <name evidence="3" type="ORF">DYU70_00075</name>
</gene>
<evidence type="ECO:0000313" key="3">
    <source>
        <dbReference type="EMBL" id="EAL9203572.1"/>
    </source>
</evidence>
<protein>
    <recommendedName>
        <fullName evidence="7">Periplasmic protein</fullName>
    </recommendedName>
</protein>